<keyword evidence="2 7" id="KW-0548">Nucleotidyltransferase</keyword>
<dbReference type="PANTHER" id="PTHR30621:SF0">
    <property type="entry name" value="BIFUNCTIONAL GLUTAMINE SYNTHETASE ADENYLYLTRANSFERASE_ADENYLYL-REMOVING ENZYME"/>
    <property type="match status" value="1"/>
</dbReference>
<dbReference type="GO" id="GO:0000287">
    <property type="term" value="F:magnesium ion binding"/>
    <property type="evidence" value="ECO:0007669"/>
    <property type="project" value="UniProtKB-UniRule"/>
</dbReference>
<evidence type="ECO:0000259" key="8">
    <source>
        <dbReference type="Pfam" id="PF03710"/>
    </source>
</evidence>
<dbReference type="HAMAP" id="MF_00802">
    <property type="entry name" value="GlnE"/>
    <property type="match status" value="1"/>
</dbReference>
<dbReference type="CDD" id="cd05401">
    <property type="entry name" value="NT_GlnE_GlnD_like"/>
    <property type="match status" value="2"/>
</dbReference>
<reference evidence="10" key="1">
    <citation type="submission" date="2023-09" db="EMBL/GenBank/DDBJ databases">
        <title>First report of Pseudomonas coleopterorum DJ13 causing leaf spot on Rhododendron pulchrum Sweet in China.</title>
        <authorList>
            <person name="Zhang Y."/>
        </authorList>
    </citation>
    <scope>NUCLEOTIDE SEQUENCE</scope>
    <source>
        <strain evidence="10">DJ13</strain>
    </source>
</reference>
<keyword evidence="6 7" id="KW-0511">Multifunctional enzyme</keyword>
<dbReference type="AlphaFoldDB" id="A0AAJ6LZX5"/>
<dbReference type="Gene3D" id="3.30.460.10">
    <property type="entry name" value="Beta Polymerase, domain 2"/>
    <property type="match status" value="2"/>
</dbReference>
<feature type="region of interest" description="Adenylyl removase" evidence="7">
    <location>
        <begin position="1"/>
        <end position="493"/>
    </location>
</feature>
<protein>
    <recommendedName>
        <fullName evidence="7">Bifunctional glutamine synthetase adenylyltransferase/adenylyl-removing enzyme</fullName>
    </recommendedName>
    <alternativeName>
        <fullName evidence="7">ATP:glutamine synthetase adenylyltransferase</fullName>
    </alternativeName>
    <alternativeName>
        <fullName evidence="7">ATase</fullName>
    </alternativeName>
    <domain>
        <recommendedName>
            <fullName evidence="7">Glutamine synthetase adenylyl-L-tyrosine phosphorylase</fullName>
            <ecNumber evidence="7">2.7.7.89</ecNumber>
        </recommendedName>
        <alternativeName>
            <fullName evidence="7">Adenylyl removase</fullName>
            <shortName evidence="7">AR</shortName>
            <shortName evidence="7">AT-N</shortName>
        </alternativeName>
    </domain>
    <domain>
        <recommendedName>
            <fullName evidence="7">Glutamine synthetase adenylyl transferase</fullName>
            <ecNumber evidence="7">2.7.7.42</ecNumber>
        </recommendedName>
        <alternativeName>
            <fullName evidence="7">Adenylyl transferase</fullName>
            <shortName evidence="7">AT</shortName>
            <shortName evidence="7">AT-C</shortName>
        </alternativeName>
    </domain>
</protein>
<evidence type="ECO:0000256" key="5">
    <source>
        <dbReference type="ARBA" id="ARBA00022842"/>
    </source>
</evidence>
<dbReference type="GO" id="GO:0005829">
    <property type="term" value="C:cytosol"/>
    <property type="evidence" value="ECO:0007669"/>
    <property type="project" value="TreeGrafter"/>
</dbReference>
<keyword evidence="4 7" id="KW-0067">ATP-binding</keyword>
<evidence type="ECO:0000256" key="7">
    <source>
        <dbReference type="HAMAP-Rule" id="MF_00802"/>
    </source>
</evidence>
<keyword evidence="1 7" id="KW-0808">Transferase</keyword>
<dbReference type="FunFam" id="1.20.120.330:FF:000005">
    <property type="entry name" value="Bifunctional glutamine synthetase adenylyltransferase/adenylyl-removing enzyme"/>
    <property type="match status" value="1"/>
</dbReference>
<dbReference type="InterPro" id="IPR023057">
    <property type="entry name" value="GlnE"/>
</dbReference>
<dbReference type="RefSeq" id="WP_310792229.1">
    <property type="nucleotide sequence ID" value="NZ_CP134081.1"/>
</dbReference>
<evidence type="ECO:0000256" key="2">
    <source>
        <dbReference type="ARBA" id="ARBA00022695"/>
    </source>
</evidence>
<sequence>MNLPLLVEIPAVLMPLVSRNRESFQAAVEGAEGLFAGRARSHSVRGAAEIHVGAGRAAEPSAREEALPVTTPLDWPTDRWQQWDRVTAASDFVLQQAIQNPAMLLDLIASGDLDRSFKPGELREQIAQAVAQADSEDELARTLRRQRARQQVRIIWRDLNRLADLVQTCRDLSDMADACIDQAYQWLYPRHCQQFGTPMGRRSGEQQHMVVLGMGKLGAVELNLSSDIDLIFGYPEGGETQGVKRPLDNQEFFIRLGQRLIKALDPITVDGFVFRVDMRLRPYGSSGALVLSFNALEQYYQDQGRDWERYAMIKARVVAGDQHAGAQLLDLLRPFVYRRYLDFSAIDALRTMKQLIQQEVRRKGMADNIKLGSGGIREIEFIAQAFQLIHGGRDLSLQQRPLLKVLATLEGQGYLPAAVVDELREGYEFLRYTEHAIQAIADRQTQMLPDDELDRARVAFMMGFADWSAFHERLMHWRSRTAWHFAQVIADPDEDAEASDALVIGGEWLPLWEETHDADSACRQLQEAGFSDARQALKRLEDLRASPQLRAMQRLSRERLDAFIPRLLAQAVEHADPDLILERVLPLVEAVARRSAYLVLLTENPDALRRLLTLCAASPWIAEQIARFPLLLDELLNEARLFNPPLAPELAAELRERLTRIPEDDLEQQMEALRHFKLAHNLRVAASEIAGGLPLMKVSDYLTWLAEAILEQVLALAWRQTVARHGVPKRPDGSDCDPAFVIVGYGKVGGIELGHGSDLDLVFIHDGDPSLETDGAKPIDSAQFFTRLGQRIIHLLTAQTNSGQLYEVDMRLRPSGAAGLLVSSVAAFSRYQQTEAWTWEHQALVRARVLVGCRQTGAAFEQVRGAVLAKPRDLDTLRAEVSDMRAKMRDNLGTRQTAAGRGANAFEAGQRFDVKQDAGGIVDIEFMVQYAALAWSGKHPDLLRYTDNIRILEGLEEAGLLPAADAGLLREAYKAYRSAAHRQALQKQAGVIPGDQFIDERREVMRIWGELGLS</sequence>
<dbReference type="GO" id="GO:0000820">
    <property type="term" value="P:regulation of glutamine family amino acid metabolic process"/>
    <property type="evidence" value="ECO:0007669"/>
    <property type="project" value="UniProtKB-UniRule"/>
</dbReference>
<dbReference type="Pfam" id="PF03710">
    <property type="entry name" value="GlnE"/>
    <property type="match status" value="2"/>
</dbReference>
<evidence type="ECO:0000259" key="9">
    <source>
        <dbReference type="Pfam" id="PF08335"/>
    </source>
</evidence>
<evidence type="ECO:0000256" key="4">
    <source>
        <dbReference type="ARBA" id="ARBA00022840"/>
    </source>
</evidence>
<evidence type="ECO:0000256" key="3">
    <source>
        <dbReference type="ARBA" id="ARBA00022741"/>
    </source>
</evidence>
<gene>
    <name evidence="7 10" type="primary">glnE</name>
    <name evidence="10" type="ORF">RI108_02185</name>
</gene>
<comment type="similarity">
    <text evidence="7">Belongs to the GlnE family.</text>
</comment>
<dbReference type="InterPro" id="IPR013546">
    <property type="entry name" value="PII_UdlTrfase/GS_AdlTrfase"/>
</dbReference>
<evidence type="ECO:0000256" key="1">
    <source>
        <dbReference type="ARBA" id="ARBA00022679"/>
    </source>
</evidence>
<dbReference type="PANTHER" id="PTHR30621">
    <property type="entry name" value="GLUTAMINE SYNTHETASE ADENYLYLTRANSFERASE"/>
    <property type="match status" value="1"/>
</dbReference>
<dbReference type="InterPro" id="IPR005190">
    <property type="entry name" value="GlnE_rpt_dom"/>
</dbReference>
<name>A0AAJ6LZX5_9PSED</name>
<dbReference type="SUPFAM" id="SSF81301">
    <property type="entry name" value="Nucleotidyltransferase"/>
    <property type="match status" value="2"/>
</dbReference>
<dbReference type="FunFam" id="3.30.460.10:FF:000009">
    <property type="entry name" value="Bifunctional glutamine synthetase adenylyltransferase/adenylyl-removing enzyme"/>
    <property type="match status" value="2"/>
</dbReference>
<accession>A0AAJ6LZX5</accession>
<dbReference type="EC" id="2.7.7.42" evidence="7"/>
<dbReference type="Pfam" id="PF08335">
    <property type="entry name" value="GlnD_UR_UTase"/>
    <property type="match status" value="2"/>
</dbReference>
<feature type="domain" description="PII-uridylyltransferase/Glutamine-synthetase adenylyltransferase" evidence="9">
    <location>
        <begin position="350"/>
        <end position="488"/>
    </location>
</feature>
<dbReference type="EMBL" id="CP134081">
    <property type="protein sequence ID" value="WNC10264.1"/>
    <property type="molecule type" value="Genomic_DNA"/>
</dbReference>
<dbReference type="InterPro" id="IPR043519">
    <property type="entry name" value="NT_sf"/>
</dbReference>
<feature type="region of interest" description="Adenylyl transferase" evidence="7">
    <location>
        <begin position="505"/>
        <end position="1014"/>
    </location>
</feature>
<comment type="catalytic activity">
    <reaction evidence="7">
        <text>[glutamine synthetase]-L-tyrosine + ATP = [glutamine synthetase]-O(4)-(5'-adenylyl)-L-tyrosine + diphosphate</text>
        <dbReference type="Rhea" id="RHEA:18589"/>
        <dbReference type="Rhea" id="RHEA-COMP:10660"/>
        <dbReference type="Rhea" id="RHEA-COMP:10661"/>
        <dbReference type="ChEBI" id="CHEBI:30616"/>
        <dbReference type="ChEBI" id="CHEBI:33019"/>
        <dbReference type="ChEBI" id="CHEBI:46858"/>
        <dbReference type="ChEBI" id="CHEBI:83624"/>
        <dbReference type="EC" id="2.7.7.42"/>
    </reaction>
</comment>
<evidence type="ECO:0000313" key="11">
    <source>
        <dbReference type="Proteomes" id="UP001258207"/>
    </source>
</evidence>
<organism evidence="10 11">
    <name type="scientific">Pseudomonas coleopterorum</name>
    <dbReference type="NCBI Taxonomy" id="1605838"/>
    <lineage>
        <taxon>Bacteria</taxon>
        <taxon>Pseudomonadati</taxon>
        <taxon>Pseudomonadota</taxon>
        <taxon>Gammaproteobacteria</taxon>
        <taxon>Pseudomonadales</taxon>
        <taxon>Pseudomonadaceae</taxon>
        <taxon>Pseudomonas</taxon>
    </lineage>
</organism>
<evidence type="ECO:0000256" key="6">
    <source>
        <dbReference type="ARBA" id="ARBA00023268"/>
    </source>
</evidence>
<comment type="catalytic activity">
    <reaction evidence="7">
        <text>[glutamine synthetase]-O(4)-(5'-adenylyl)-L-tyrosine + phosphate = [glutamine synthetase]-L-tyrosine + ADP</text>
        <dbReference type="Rhea" id="RHEA:43716"/>
        <dbReference type="Rhea" id="RHEA-COMP:10660"/>
        <dbReference type="Rhea" id="RHEA-COMP:10661"/>
        <dbReference type="ChEBI" id="CHEBI:43474"/>
        <dbReference type="ChEBI" id="CHEBI:46858"/>
        <dbReference type="ChEBI" id="CHEBI:83624"/>
        <dbReference type="ChEBI" id="CHEBI:456216"/>
        <dbReference type="EC" id="2.7.7.89"/>
    </reaction>
</comment>
<keyword evidence="10" id="KW-0436">Ligase</keyword>
<dbReference type="Gene3D" id="1.20.120.330">
    <property type="entry name" value="Nucleotidyltransferases domain 2"/>
    <property type="match status" value="2"/>
</dbReference>
<dbReference type="GO" id="GO:0008882">
    <property type="term" value="F:[glutamate-ammonia-ligase] adenylyltransferase activity"/>
    <property type="evidence" value="ECO:0007669"/>
    <property type="project" value="UniProtKB-UniRule"/>
</dbReference>
<keyword evidence="3 7" id="KW-0547">Nucleotide-binding</keyword>
<dbReference type="Gene3D" id="1.20.120.1510">
    <property type="match status" value="1"/>
</dbReference>
<dbReference type="Proteomes" id="UP001258207">
    <property type="component" value="Chromosome"/>
</dbReference>
<feature type="domain" description="Glutamate-ammonia ligase adenylyltransferase repeated" evidence="8">
    <location>
        <begin position="609"/>
        <end position="862"/>
    </location>
</feature>
<comment type="function">
    <text evidence="7">Involved in the regulation of glutamine synthetase GlnA, a key enzyme in the process to assimilate ammonia. When cellular nitrogen levels are high, the C-terminal adenylyl transferase (AT) inactivates GlnA by covalent transfer of an adenylyl group from ATP to specific tyrosine residue of GlnA, thus reducing its activity. Conversely, when nitrogen levels are low, the N-terminal adenylyl removase (AR) activates GlnA by removing the adenylyl group by phosphorolysis, increasing its activity. The regulatory region of GlnE binds the signal transduction protein PII (GlnB) which indicates the nitrogen status of the cell.</text>
</comment>
<comment type="cofactor">
    <cofactor evidence="7">
        <name>Mg(2+)</name>
        <dbReference type="ChEBI" id="CHEBI:18420"/>
    </cofactor>
</comment>
<feature type="domain" description="PII-uridylyltransferase/Glutamine-synthetase adenylyltransferase" evidence="9">
    <location>
        <begin position="908"/>
        <end position="983"/>
    </location>
</feature>
<dbReference type="EC" id="2.7.7.89" evidence="7"/>
<keyword evidence="5 7" id="KW-0460">Magnesium</keyword>
<dbReference type="NCBIfam" id="NF008292">
    <property type="entry name" value="PRK11072.1"/>
    <property type="match status" value="1"/>
</dbReference>
<dbReference type="GO" id="GO:0047388">
    <property type="term" value="F:[glutamine synthetase]-adenylyl-L-tyrosine phosphorylase activity"/>
    <property type="evidence" value="ECO:0007669"/>
    <property type="project" value="UniProtKB-EC"/>
</dbReference>
<dbReference type="SUPFAM" id="SSF81593">
    <property type="entry name" value="Nucleotidyltransferase substrate binding subunit/domain"/>
    <property type="match status" value="2"/>
</dbReference>
<dbReference type="GO" id="GO:0016874">
    <property type="term" value="F:ligase activity"/>
    <property type="evidence" value="ECO:0007669"/>
    <property type="project" value="UniProtKB-KW"/>
</dbReference>
<proteinExistence type="inferred from homology"/>
<dbReference type="GO" id="GO:0005524">
    <property type="term" value="F:ATP binding"/>
    <property type="evidence" value="ECO:0007669"/>
    <property type="project" value="UniProtKB-UniRule"/>
</dbReference>
<feature type="domain" description="Glutamate-ammonia ligase adenylyltransferase repeated" evidence="8">
    <location>
        <begin position="81"/>
        <end position="329"/>
    </location>
</feature>
<evidence type="ECO:0000313" key="10">
    <source>
        <dbReference type="EMBL" id="WNC10264.1"/>
    </source>
</evidence>